<dbReference type="GO" id="GO:0009611">
    <property type="term" value="P:response to wounding"/>
    <property type="evidence" value="ECO:0007669"/>
    <property type="project" value="TreeGrafter"/>
</dbReference>
<dbReference type="InterPro" id="IPR040390">
    <property type="entry name" value="TIFY/JAZ"/>
</dbReference>
<dbReference type="GO" id="GO:2000022">
    <property type="term" value="P:regulation of jasmonic acid mediated signaling pathway"/>
    <property type="evidence" value="ECO:0007669"/>
    <property type="project" value="TreeGrafter"/>
</dbReference>
<evidence type="ECO:0000259" key="3">
    <source>
        <dbReference type="SMART" id="SM00979"/>
    </source>
</evidence>
<name>A0AAV1CHE8_OLDCO</name>
<dbReference type="AlphaFoldDB" id="A0AAV1CHE8"/>
<dbReference type="InterPro" id="IPR010399">
    <property type="entry name" value="Tify_dom"/>
</dbReference>
<comment type="similarity">
    <text evidence="1">Belongs to the TIFY/JAZ family.</text>
</comment>
<feature type="domain" description="Tify" evidence="3">
    <location>
        <begin position="309"/>
        <end position="344"/>
    </location>
</feature>
<dbReference type="GO" id="GO:0005634">
    <property type="term" value="C:nucleus"/>
    <property type="evidence" value="ECO:0007669"/>
    <property type="project" value="TreeGrafter"/>
</dbReference>
<dbReference type="EMBL" id="OX459119">
    <property type="protein sequence ID" value="CAI9094425.1"/>
    <property type="molecule type" value="Genomic_DNA"/>
</dbReference>
<feature type="compositionally biased region" description="Basic and acidic residues" evidence="2">
    <location>
        <begin position="158"/>
        <end position="170"/>
    </location>
</feature>
<dbReference type="SMART" id="SM00979">
    <property type="entry name" value="TIFY"/>
    <property type="match status" value="1"/>
</dbReference>
<accession>A0AAV1CHE8</accession>
<feature type="compositionally biased region" description="Polar residues" evidence="2">
    <location>
        <begin position="117"/>
        <end position="138"/>
    </location>
</feature>
<reference evidence="4" key="1">
    <citation type="submission" date="2023-03" db="EMBL/GenBank/DDBJ databases">
        <authorList>
            <person name="Julca I."/>
        </authorList>
    </citation>
    <scope>NUCLEOTIDE SEQUENCE</scope>
</reference>
<dbReference type="GO" id="GO:0031347">
    <property type="term" value="P:regulation of defense response"/>
    <property type="evidence" value="ECO:0007669"/>
    <property type="project" value="TreeGrafter"/>
</dbReference>
<gene>
    <name evidence="4" type="ORF">OLC1_LOCUS5591</name>
</gene>
<evidence type="ECO:0000256" key="2">
    <source>
        <dbReference type="SAM" id="MobiDB-lite"/>
    </source>
</evidence>
<proteinExistence type="inferred from homology"/>
<feature type="region of interest" description="Disordered" evidence="2">
    <location>
        <begin position="37"/>
        <end position="102"/>
    </location>
</feature>
<organism evidence="4 5">
    <name type="scientific">Oldenlandia corymbosa var. corymbosa</name>
    <dbReference type="NCBI Taxonomy" id="529605"/>
    <lineage>
        <taxon>Eukaryota</taxon>
        <taxon>Viridiplantae</taxon>
        <taxon>Streptophyta</taxon>
        <taxon>Embryophyta</taxon>
        <taxon>Tracheophyta</taxon>
        <taxon>Spermatophyta</taxon>
        <taxon>Magnoliopsida</taxon>
        <taxon>eudicotyledons</taxon>
        <taxon>Gunneridae</taxon>
        <taxon>Pentapetalae</taxon>
        <taxon>asterids</taxon>
        <taxon>lamiids</taxon>
        <taxon>Gentianales</taxon>
        <taxon>Rubiaceae</taxon>
        <taxon>Rubioideae</taxon>
        <taxon>Spermacoceae</taxon>
        <taxon>Hedyotis-Oldenlandia complex</taxon>
        <taxon>Oldenlandia</taxon>
    </lineage>
</organism>
<feature type="region of interest" description="Disordered" evidence="2">
    <location>
        <begin position="115"/>
        <end position="176"/>
    </location>
</feature>
<sequence length="426" mass="44895">MAHTYSSSVGNSTSSVAVIGSTGGDEGKAASTVFHDFLGKGSAPDSSPVVGPPAGKVRPLSEASASASVSLGASSGGGRGPVSTTSDLGSERQAGNHLEGVPFYGPRSDFISHDASNRFSGTKRSNSDSYLRTPNDTFPSVRHESLDSSQLMKLLRHSGRERPRRPHDEDSSYSMHAVRPMPAALVAQPSSVGRTDAKNSRLDRGIPMNVASVWQQPPRSNQVLPFGYPALSSKFRDSHAGPSVILQGAAADEGSRTGIKGPGILSSINASGGISEKNFSGPKASCDKQKPGIHLSELETSTTPSLKGIASSGCQMTIFYGGQAHVFDNVQPNKADIIMSLAGSNGGSWSTTYVPKPTTKKFTGESCTPSEKNRRSLGDSSALRAEVLEKMSARVNSTHELSSGTQEEKLRNEYRATINIDDKREV</sequence>
<evidence type="ECO:0000313" key="4">
    <source>
        <dbReference type="EMBL" id="CAI9094425.1"/>
    </source>
</evidence>
<dbReference type="Pfam" id="PF06200">
    <property type="entry name" value="tify"/>
    <property type="match status" value="1"/>
</dbReference>
<dbReference type="PANTHER" id="PTHR33077:SF8">
    <property type="entry name" value="PROTEIN TIFY 8"/>
    <property type="match status" value="1"/>
</dbReference>
<feature type="region of interest" description="Disordered" evidence="2">
    <location>
        <begin position="1"/>
        <end position="25"/>
    </location>
</feature>
<evidence type="ECO:0000313" key="5">
    <source>
        <dbReference type="Proteomes" id="UP001161247"/>
    </source>
</evidence>
<evidence type="ECO:0000256" key="1">
    <source>
        <dbReference type="ARBA" id="ARBA00008614"/>
    </source>
</evidence>
<feature type="compositionally biased region" description="Low complexity" evidence="2">
    <location>
        <begin position="1"/>
        <end position="18"/>
    </location>
</feature>
<feature type="region of interest" description="Disordered" evidence="2">
    <location>
        <begin position="360"/>
        <end position="379"/>
    </location>
</feature>
<dbReference type="PANTHER" id="PTHR33077">
    <property type="entry name" value="PROTEIN TIFY 4A-RELATED-RELATED"/>
    <property type="match status" value="1"/>
</dbReference>
<protein>
    <submittedName>
        <fullName evidence="4">OLC1v1030167C2</fullName>
    </submittedName>
</protein>
<keyword evidence="5" id="KW-1185">Reference proteome</keyword>
<feature type="compositionally biased region" description="Low complexity" evidence="2">
    <location>
        <begin position="61"/>
        <end position="73"/>
    </location>
</feature>
<dbReference type="Proteomes" id="UP001161247">
    <property type="component" value="Chromosome 2"/>
</dbReference>